<dbReference type="PROSITE" id="PS51123">
    <property type="entry name" value="OMPA_2"/>
    <property type="match status" value="1"/>
</dbReference>
<dbReference type="SUPFAM" id="SSF103647">
    <property type="entry name" value="TSP type-3 repeat"/>
    <property type="match status" value="1"/>
</dbReference>
<keyword evidence="4" id="KW-0812">Transmembrane</keyword>
<evidence type="ECO:0000313" key="11">
    <source>
        <dbReference type="EMBL" id="MBF5054370.1"/>
    </source>
</evidence>
<dbReference type="Pfam" id="PF00691">
    <property type="entry name" value="OmpA"/>
    <property type="match status" value="1"/>
</dbReference>
<keyword evidence="12" id="KW-1185">Reference proteome</keyword>
<evidence type="ECO:0000256" key="7">
    <source>
        <dbReference type="ARBA" id="ARBA00023136"/>
    </source>
</evidence>
<dbReference type="InterPro" id="IPR028974">
    <property type="entry name" value="TSP_type-3_rpt"/>
</dbReference>
<sequence>MGGFASYVDVDEDRQFDDEGLGYSAFYGRQLSDRVWWETEGGFYKVDPNQADFQDFYQYHLTTGLAYAFGDRTGFTPYVIAAVGAIDQEVLPDEDQDTNLTVNAGIGAVTGPIFDNGLKLRGDARYVYDDFDGSGPARGDGAFGDVRLSLGVEIPLGYTKVVTKEKTVIKTREVAAKPQPVMDSDGDGVPDNRDQCPNTLEGGRVDSNGCLIVNQTVTLTNINFEFDSAKLTRSSESSLDRIADSLKSQTDFRVEVAGHTDSVGAAEYNEQLSQERAESVRQYLLNRGVDPSRVTARGYGELNPVASNETESGRAMNRRVEFRVTEK</sequence>
<dbReference type="InterPro" id="IPR006665">
    <property type="entry name" value="OmpA-like"/>
</dbReference>
<dbReference type="Proteomes" id="UP000644441">
    <property type="component" value="Unassembled WGS sequence"/>
</dbReference>
<evidence type="ECO:0000256" key="9">
    <source>
        <dbReference type="PROSITE-ProRule" id="PRU00473"/>
    </source>
</evidence>
<dbReference type="PANTHER" id="PTHR30329">
    <property type="entry name" value="STATOR ELEMENT OF FLAGELLAR MOTOR COMPLEX"/>
    <property type="match status" value="1"/>
</dbReference>
<keyword evidence="5" id="KW-0406">Ion transport</keyword>
<evidence type="ECO:0000313" key="12">
    <source>
        <dbReference type="Proteomes" id="UP000644441"/>
    </source>
</evidence>
<feature type="domain" description="OmpA-like" evidence="10">
    <location>
        <begin position="213"/>
        <end position="327"/>
    </location>
</feature>
<protein>
    <submittedName>
        <fullName evidence="11">OmpA family protein</fullName>
    </submittedName>
</protein>
<comment type="caution">
    <text evidence="11">The sequence shown here is derived from an EMBL/GenBank/DDBJ whole genome shotgun (WGS) entry which is preliminary data.</text>
</comment>
<name>A0ABS0AM29_9GAMM</name>
<evidence type="ECO:0000256" key="3">
    <source>
        <dbReference type="ARBA" id="ARBA00022452"/>
    </source>
</evidence>
<dbReference type="Gene3D" id="2.40.160.20">
    <property type="match status" value="1"/>
</dbReference>
<evidence type="ECO:0000256" key="2">
    <source>
        <dbReference type="ARBA" id="ARBA00022448"/>
    </source>
</evidence>
<dbReference type="EMBL" id="ARXR01000040">
    <property type="protein sequence ID" value="MBF5054370.1"/>
    <property type="molecule type" value="Genomic_DNA"/>
</dbReference>
<comment type="subcellular location">
    <subcellularLocation>
        <location evidence="1">Cell outer membrane</location>
        <topology evidence="1">Multi-pass membrane protein</topology>
    </subcellularLocation>
</comment>
<evidence type="ECO:0000256" key="8">
    <source>
        <dbReference type="ARBA" id="ARBA00023237"/>
    </source>
</evidence>
<accession>A0ABS0AM29</accession>
<keyword evidence="3" id="KW-1134">Transmembrane beta strand</keyword>
<dbReference type="CDD" id="cd07185">
    <property type="entry name" value="OmpA_C-like"/>
    <property type="match status" value="1"/>
</dbReference>
<gene>
    <name evidence="11" type="ORF">ISO4_02972</name>
</gene>
<reference evidence="11 12" key="1">
    <citation type="submission" date="2012-09" db="EMBL/GenBank/DDBJ databases">
        <title>Genome Sequence of alkane-degrading Bacterium Alcanivorax venustensis ISO4.</title>
        <authorList>
            <person name="Lai Q."/>
            <person name="Shao Z."/>
        </authorList>
    </citation>
    <scope>NUCLEOTIDE SEQUENCE [LARGE SCALE GENOMIC DNA]</scope>
    <source>
        <strain evidence="11 12">ISO4</strain>
    </source>
</reference>
<dbReference type="PRINTS" id="PR01021">
    <property type="entry name" value="OMPADOMAIN"/>
</dbReference>
<evidence type="ECO:0000256" key="5">
    <source>
        <dbReference type="ARBA" id="ARBA00023065"/>
    </source>
</evidence>
<dbReference type="PANTHER" id="PTHR30329:SF21">
    <property type="entry name" value="LIPOPROTEIN YIAD-RELATED"/>
    <property type="match status" value="1"/>
</dbReference>
<keyword evidence="6" id="KW-0626">Porin</keyword>
<dbReference type="PRINTS" id="PR01023">
    <property type="entry name" value="NAFLGMOTY"/>
</dbReference>
<keyword evidence="2" id="KW-0813">Transport</keyword>
<keyword evidence="8" id="KW-0998">Cell outer membrane</keyword>
<dbReference type="SUPFAM" id="SSF103088">
    <property type="entry name" value="OmpA-like"/>
    <property type="match status" value="1"/>
</dbReference>
<dbReference type="InterPro" id="IPR036737">
    <property type="entry name" value="OmpA-like_sf"/>
</dbReference>
<evidence type="ECO:0000256" key="6">
    <source>
        <dbReference type="ARBA" id="ARBA00023114"/>
    </source>
</evidence>
<evidence type="ECO:0000259" key="10">
    <source>
        <dbReference type="PROSITE" id="PS51123"/>
    </source>
</evidence>
<keyword evidence="7 9" id="KW-0472">Membrane</keyword>
<dbReference type="InterPro" id="IPR050330">
    <property type="entry name" value="Bact_OuterMem_StrucFunc"/>
</dbReference>
<evidence type="ECO:0000256" key="4">
    <source>
        <dbReference type="ARBA" id="ARBA00022692"/>
    </source>
</evidence>
<evidence type="ECO:0000256" key="1">
    <source>
        <dbReference type="ARBA" id="ARBA00004571"/>
    </source>
</evidence>
<dbReference type="Gene3D" id="3.30.1330.60">
    <property type="entry name" value="OmpA-like domain"/>
    <property type="match status" value="1"/>
</dbReference>
<dbReference type="InterPro" id="IPR006664">
    <property type="entry name" value="OMP_bac"/>
</dbReference>
<dbReference type="SUPFAM" id="SSF56925">
    <property type="entry name" value="OMPA-like"/>
    <property type="match status" value="1"/>
</dbReference>
<organism evidence="11 12">
    <name type="scientific">Alloalcanivorax venustensis ISO4</name>
    <dbReference type="NCBI Taxonomy" id="1177184"/>
    <lineage>
        <taxon>Bacteria</taxon>
        <taxon>Pseudomonadati</taxon>
        <taxon>Pseudomonadota</taxon>
        <taxon>Gammaproteobacteria</taxon>
        <taxon>Oceanospirillales</taxon>
        <taxon>Alcanivoracaceae</taxon>
        <taxon>Alloalcanivorax</taxon>
    </lineage>
</organism>
<dbReference type="InterPro" id="IPR011250">
    <property type="entry name" value="OMP/PagP_B-barrel"/>
</dbReference>
<proteinExistence type="predicted"/>